<dbReference type="SUPFAM" id="SSF144232">
    <property type="entry name" value="HIT/MYND zinc finger-like"/>
    <property type="match status" value="1"/>
</dbReference>
<dbReference type="Pfam" id="PF01753">
    <property type="entry name" value="zf-MYND"/>
    <property type="match status" value="1"/>
</dbReference>
<evidence type="ECO:0000259" key="5">
    <source>
        <dbReference type="PROSITE" id="PS50865"/>
    </source>
</evidence>
<dbReference type="AlphaFoldDB" id="A0A1Y2IPP9"/>
<keyword evidence="7" id="KW-1185">Reference proteome</keyword>
<proteinExistence type="predicted"/>
<dbReference type="InterPro" id="IPR002893">
    <property type="entry name" value="Znf_MYND"/>
</dbReference>
<dbReference type="GO" id="GO:0005634">
    <property type="term" value="C:nucleus"/>
    <property type="evidence" value="ECO:0007669"/>
    <property type="project" value="TreeGrafter"/>
</dbReference>
<name>A0A1Y2IPP9_TRAC3</name>
<feature type="domain" description="MYND-type" evidence="5">
    <location>
        <begin position="318"/>
        <end position="357"/>
    </location>
</feature>
<dbReference type="PROSITE" id="PS50865">
    <property type="entry name" value="ZF_MYND_2"/>
    <property type="match status" value="1"/>
</dbReference>
<reference evidence="6 7" key="1">
    <citation type="journal article" date="2015" name="Biotechnol. Biofuels">
        <title>Enhanced degradation of softwood versus hardwood by the white-rot fungus Pycnoporus coccineus.</title>
        <authorList>
            <person name="Couturier M."/>
            <person name="Navarro D."/>
            <person name="Chevret D."/>
            <person name="Henrissat B."/>
            <person name="Piumi F."/>
            <person name="Ruiz-Duenas F.J."/>
            <person name="Martinez A.T."/>
            <person name="Grigoriev I.V."/>
            <person name="Riley R."/>
            <person name="Lipzen A."/>
            <person name="Berrin J.G."/>
            <person name="Master E.R."/>
            <person name="Rosso M.N."/>
        </authorList>
    </citation>
    <scope>NUCLEOTIDE SEQUENCE [LARGE SCALE GENOMIC DNA]</scope>
    <source>
        <strain evidence="6 7">BRFM310</strain>
    </source>
</reference>
<protein>
    <recommendedName>
        <fullName evidence="5">MYND-type domain-containing protein</fullName>
    </recommendedName>
</protein>
<keyword evidence="3" id="KW-0862">Zinc</keyword>
<keyword evidence="1" id="KW-0479">Metal-binding</keyword>
<dbReference type="PROSITE" id="PS01360">
    <property type="entry name" value="ZF_MYND_1"/>
    <property type="match status" value="1"/>
</dbReference>
<dbReference type="InterPro" id="IPR024119">
    <property type="entry name" value="TF_DEAF-1"/>
</dbReference>
<dbReference type="Gene3D" id="6.10.140.2220">
    <property type="match status" value="1"/>
</dbReference>
<evidence type="ECO:0000256" key="3">
    <source>
        <dbReference type="ARBA" id="ARBA00022833"/>
    </source>
</evidence>
<dbReference type="OrthoDB" id="432970at2759"/>
<dbReference type="GO" id="GO:0000981">
    <property type="term" value="F:DNA-binding transcription factor activity, RNA polymerase II-specific"/>
    <property type="evidence" value="ECO:0007669"/>
    <property type="project" value="TreeGrafter"/>
</dbReference>
<dbReference type="PANTHER" id="PTHR10237:SF14">
    <property type="entry name" value="MYND-TYPE DOMAIN-CONTAINING PROTEIN"/>
    <property type="match status" value="1"/>
</dbReference>
<dbReference type="EMBL" id="KZ084106">
    <property type="protein sequence ID" value="OSD02201.1"/>
    <property type="molecule type" value="Genomic_DNA"/>
</dbReference>
<evidence type="ECO:0000256" key="2">
    <source>
        <dbReference type="ARBA" id="ARBA00022771"/>
    </source>
</evidence>
<dbReference type="PANTHER" id="PTHR10237">
    <property type="entry name" value="DEFORMED EPIDERMAL AUTOREGULATORY FACTOR 1 HOMOLOG SUPPRESSIN"/>
    <property type="match status" value="1"/>
</dbReference>
<evidence type="ECO:0000256" key="4">
    <source>
        <dbReference type="PROSITE-ProRule" id="PRU00134"/>
    </source>
</evidence>
<sequence length="362" mass="39987">MKTTFSGGAMPTVTQSSPCALSISLGSQVQTVAFPVPIAGSQRKVRLARKSSYIEIVVPVALPALGNPDGMNINPFTVVRAGSTVAAPTMHRLHLDRLPPLDTNNPWLECWLNTHVSSQFSLRESKMKRGELPADTLAQVKDTIYSMMLRSVGHLGNPVRRVFALRDNTSNDSDTIFFVKDLRYDLCSHTAVCDAFVLPLFPELMETLTPWFGPLINSDISNSRLHDAESRAWKQLLPALVERCRTWTHGTNCEYVVKGRIPLSLEVNGGDPLCSCGRGKNVEGMREVELWRPFAPFVTRIALSPLFAVPYLEPGKYCKKCGKVGKGILKSCGGCKEVFYCSKECQKADWASHKIDCAGRRA</sequence>
<dbReference type="Proteomes" id="UP000193067">
    <property type="component" value="Unassembled WGS sequence"/>
</dbReference>
<evidence type="ECO:0000313" key="6">
    <source>
        <dbReference type="EMBL" id="OSD02201.1"/>
    </source>
</evidence>
<dbReference type="GO" id="GO:0008270">
    <property type="term" value="F:zinc ion binding"/>
    <property type="evidence" value="ECO:0007669"/>
    <property type="project" value="UniProtKB-KW"/>
</dbReference>
<gene>
    <name evidence="6" type="ORF">PYCCODRAFT_1411047</name>
</gene>
<accession>A0A1Y2IPP9</accession>
<dbReference type="STRING" id="1353009.A0A1Y2IPP9"/>
<keyword evidence="2 4" id="KW-0863">Zinc-finger</keyword>
<organism evidence="6 7">
    <name type="scientific">Trametes coccinea (strain BRFM310)</name>
    <name type="common">Pycnoporus coccineus</name>
    <dbReference type="NCBI Taxonomy" id="1353009"/>
    <lineage>
        <taxon>Eukaryota</taxon>
        <taxon>Fungi</taxon>
        <taxon>Dikarya</taxon>
        <taxon>Basidiomycota</taxon>
        <taxon>Agaricomycotina</taxon>
        <taxon>Agaricomycetes</taxon>
        <taxon>Polyporales</taxon>
        <taxon>Polyporaceae</taxon>
        <taxon>Trametes</taxon>
    </lineage>
</organism>
<evidence type="ECO:0000256" key="1">
    <source>
        <dbReference type="ARBA" id="ARBA00022723"/>
    </source>
</evidence>
<evidence type="ECO:0000313" key="7">
    <source>
        <dbReference type="Proteomes" id="UP000193067"/>
    </source>
</evidence>